<dbReference type="PANTHER" id="PTHR30086">
    <property type="entry name" value="ARGININE EXPORTER PROTEIN ARGO"/>
    <property type="match status" value="1"/>
</dbReference>
<evidence type="ECO:0000256" key="3">
    <source>
        <dbReference type="ARBA" id="ARBA00022692"/>
    </source>
</evidence>
<evidence type="ECO:0000256" key="2">
    <source>
        <dbReference type="ARBA" id="ARBA00022475"/>
    </source>
</evidence>
<keyword evidence="9" id="KW-1185">Reference proteome</keyword>
<comment type="subcellular location">
    <subcellularLocation>
        <location evidence="1">Cell membrane</location>
        <topology evidence="1">Multi-pass membrane protein</topology>
    </subcellularLocation>
</comment>
<evidence type="ECO:0000256" key="1">
    <source>
        <dbReference type="ARBA" id="ARBA00004651"/>
    </source>
</evidence>
<dbReference type="GO" id="GO:0005886">
    <property type="term" value="C:plasma membrane"/>
    <property type="evidence" value="ECO:0007669"/>
    <property type="project" value="UniProtKB-SubCell"/>
</dbReference>
<feature type="transmembrane region" description="Helical" evidence="7">
    <location>
        <begin position="73"/>
        <end position="91"/>
    </location>
</feature>
<feature type="region of interest" description="Disordered" evidence="6">
    <location>
        <begin position="101"/>
        <end position="125"/>
    </location>
</feature>
<evidence type="ECO:0000256" key="4">
    <source>
        <dbReference type="ARBA" id="ARBA00022989"/>
    </source>
</evidence>
<evidence type="ECO:0000256" key="7">
    <source>
        <dbReference type="SAM" id="Phobius"/>
    </source>
</evidence>
<name>A0A371PXB0_STRIH</name>
<evidence type="ECO:0000256" key="6">
    <source>
        <dbReference type="SAM" id="MobiDB-lite"/>
    </source>
</evidence>
<dbReference type="PANTHER" id="PTHR30086:SF20">
    <property type="entry name" value="ARGININE EXPORTER PROTEIN ARGO-RELATED"/>
    <property type="match status" value="1"/>
</dbReference>
<keyword evidence="5 7" id="KW-0472">Membrane</keyword>
<protein>
    <submittedName>
        <fullName evidence="8">LysE family translocator</fullName>
    </submittedName>
</protein>
<dbReference type="OrthoDB" id="5185770at2"/>
<dbReference type="PIRSF" id="PIRSF006324">
    <property type="entry name" value="LeuE"/>
    <property type="match status" value="1"/>
</dbReference>
<evidence type="ECO:0000313" key="8">
    <source>
        <dbReference type="EMBL" id="REK87112.1"/>
    </source>
</evidence>
<evidence type="ECO:0000313" key="9">
    <source>
        <dbReference type="Proteomes" id="UP000262477"/>
    </source>
</evidence>
<dbReference type="InterPro" id="IPR001123">
    <property type="entry name" value="LeuE-type"/>
</dbReference>
<keyword evidence="4 7" id="KW-1133">Transmembrane helix</keyword>
<feature type="transmembrane region" description="Helical" evidence="7">
    <location>
        <begin position="207"/>
        <end position="225"/>
    </location>
</feature>
<reference evidence="8 9" key="1">
    <citation type="submission" date="2018-08" db="EMBL/GenBank/DDBJ databases">
        <title>Streptomyces NEAU-D10 sp. nov., a novel Actinomycete isolated from soil.</title>
        <authorList>
            <person name="Jin L."/>
        </authorList>
    </citation>
    <scope>NUCLEOTIDE SEQUENCE [LARGE SCALE GENOMIC DNA]</scope>
    <source>
        <strain evidence="8 9">NEAU-D10</strain>
    </source>
</reference>
<evidence type="ECO:0000256" key="5">
    <source>
        <dbReference type="ARBA" id="ARBA00023136"/>
    </source>
</evidence>
<dbReference type="Pfam" id="PF01810">
    <property type="entry name" value="LysE"/>
    <property type="match status" value="1"/>
</dbReference>
<dbReference type="RefSeq" id="WP_128510099.1">
    <property type="nucleotide sequence ID" value="NZ_QUAC01000227.1"/>
</dbReference>
<dbReference type="GO" id="GO:0015171">
    <property type="term" value="F:amino acid transmembrane transporter activity"/>
    <property type="evidence" value="ECO:0007669"/>
    <property type="project" value="TreeGrafter"/>
</dbReference>
<dbReference type="Proteomes" id="UP000262477">
    <property type="component" value="Unassembled WGS sequence"/>
</dbReference>
<keyword evidence="3 7" id="KW-0812">Transmembrane</keyword>
<gene>
    <name evidence="8" type="ORF">DY245_28595</name>
</gene>
<comment type="caution">
    <text evidence="8">The sequence shown here is derived from an EMBL/GenBank/DDBJ whole genome shotgun (WGS) entry which is preliminary data.</text>
</comment>
<dbReference type="EMBL" id="QUAC01000227">
    <property type="protein sequence ID" value="REK87112.1"/>
    <property type="molecule type" value="Genomic_DNA"/>
</dbReference>
<proteinExistence type="predicted"/>
<feature type="transmembrane region" description="Helical" evidence="7">
    <location>
        <begin position="44"/>
        <end position="66"/>
    </location>
</feature>
<organism evidence="8 9">
    <name type="scientific">Streptomyces inhibens</name>
    <dbReference type="NCBI Taxonomy" id="2293571"/>
    <lineage>
        <taxon>Bacteria</taxon>
        <taxon>Bacillati</taxon>
        <taxon>Actinomycetota</taxon>
        <taxon>Actinomycetes</taxon>
        <taxon>Kitasatosporales</taxon>
        <taxon>Streptomycetaceae</taxon>
        <taxon>Streptomyces</taxon>
    </lineage>
</organism>
<feature type="transmembrane region" description="Helical" evidence="7">
    <location>
        <begin position="165"/>
        <end position="186"/>
    </location>
</feature>
<keyword evidence="2" id="KW-1003">Cell membrane</keyword>
<dbReference type="AlphaFoldDB" id="A0A371PXB0"/>
<accession>A0A371PXB0</accession>
<sequence>MLTATLAFAGVAALINVTPGLDTLLVVRTSVAHGRTGGRAAALGIITGCLAWGLATAVGLTALLTASRPAYDTLRIGGALYLTWLGALALWRSGQRNAHHRQADTGRVATTDVAPPAPPEGPAVPSSRARAAAFRAGLGTNLLNPKAGIFYMSLIPQFIPHGAPVFSTTLLLTAIDVIELSIWYWVVSGAASVLGERARRPSFRRRMEQVSGIAFLGFAANLLLADHA</sequence>